<feature type="domain" description="Cytochrome b561 bacterial/Ni-hydrogenase" evidence="14">
    <location>
        <begin position="20"/>
        <end position="200"/>
    </location>
</feature>
<evidence type="ECO:0000256" key="9">
    <source>
        <dbReference type="ARBA" id="ARBA00022989"/>
    </source>
</evidence>
<accession>A0A6S7B8U9</accession>
<evidence type="ECO:0000256" key="8">
    <source>
        <dbReference type="ARBA" id="ARBA00022982"/>
    </source>
</evidence>
<dbReference type="Pfam" id="PF01292">
    <property type="entry name" value="Ni_hydr_CYTB"/>
    <property type="match status" value="1"/>
</dbReference>
<keyword evidence="16" id="KW-1185">Reference proteome</keyword>
<evidence type="ECO:0000256" key="4">
    <source>
        <dbReference type="ARBA" id="ARBA00022475"/>
    </source>
</evidence>
<dbReference type="RefSeq" id="WP_175105413.1">
    <property type="nucleotide sequence ID" value="NZ_CADIKM010000011.1"/>
</dbReference>
<keyword evidence="6 13" id="KW-0812">Transmembrane</keyword>
<feature type="transmembrane region" description="Helical" evidence="13">
    <location>
        <begin position="99"/>
        <end position="119"/>
    </location>
</feature>
<keyword evidence="10" id="KW-0408">Iron</keyword>
<keyword evidence="5" id="KW-0349">Heme</keyword>
<dbReference type="EMBL" id="CADIKM010000011">
    <property type="protein sequence ID" value="CAB3789708.1"/>
    <property type="molecule type" value="Genomic_DNA"/>
</dbReference>
<evidence type="ECO:0000256" key="5">
    <source>
        <dbReference type="ARBA" id="ARBA00022617"/>
    </source>
</evidence>
<comment type="cofactor">
    <cofactor evidence="1">
        <name>heme b</name>
        <dbReference type="ChEBI" id="CHEBI:60344"/>
    </cofactor>
</comment>
<feature type="transmembrane region" description="Helical" evidence="13">
    <location>
        <begin position="167"/>
        <end position="184"/>
    </location>
</feature>
<feature type="transmembrane region" description="Helical" evidence="13">
    <location>
        <begin position="27"/>
        <end position="46"/>
    </location>
</feature>
<gene>
    <name evidence="15" type="primary">yceJ_1</name>
    <name evidence="15" type="ORF">LMG28138_02863</name>
</gene>
<comment type="subcellular location">
    <subcellularLocation>
        <location evidence="2">Cell membrane</location>
        <topology evidence="2">Multi-pass membrane protein</topology>
    </subcellularLocation>
</comment>
<name>A0A6S7B8U9_9BURK</name>
<keyword evidence="3" id="KW-0813">Transport</keyword>
<evidence type="ECO:0000256" key="3">
    <source>
        <dbReference type="ARBA" id="ARBA00022448"/>
    </source>
</evidence>
<dbReference type="PANTHER" id="PTHR30529:SF7">
    <property type="entry name" value="CYTOCHROME B561 BACTERIAL_NI-HYDROGENASE DOMAIN-CONTAINING PROTEIN"/>
    <property type="match status" value="1"/>
</dbReference>
<comment type="similarity">
    <text evidence="12">Belongs to the cytochrome b561 family.</text>
</comment>
<evidence type="ECO:0000313" key="16">
    <source>
        <dbReference type="Proteomes" id="UP000494115"/>
    </source>
</evidence>
<evidence type="ECO:0000313" key="15">
    <source>
        <dbReference type="EMBL" id="CAB3789708.1"/>
    </source>
</evidence>
<dbReference type="PANTHER" id="PTHR30529">
    <property type="entry name" value="CYTOCHROME B561"/>
    <property type="match status" value="1"/>
</dbReference>
<evidence type="ECO:0000256" key="10">
    <source>
        <dbReference type="ARBA" id="ARBA00023004"/>
    </source>
</evidence>
<evidence type="ECO:0000259" key="14">
    <source>
        <dbReference type="Pfam" id="PF01292"/>
    </source>
</evidence>
<dbReference type="SUPFAM" id="SSF81342">
    <property type="entry name" value="Transmembrane di-heme cytochromes"/>
    <property type="match status" value="1"/>
</dbReference>
<dbReference type="AlphaFoldDB" id="A0A6S7B8U9"/>
<evidence type="ECO:0000256" key="1">
    <source>
        <dbReference type="ARBA" id="ARBA00001970"/>
    </source>
</evidence>
<dbReference type="GO" id="GO:0020037">
    <property type="term" value="F:heme binding"/>
    <property type="evidence" value="ECO:0007669"/>
    <property type="project" value="TreeGrafter"/>
</dbReference>
<protein>
    <submittedName>
        <fullName evidence="15">Cytochrome b561</fullName>
    </submittedName>
</protein>
<dbReference type="Proteomes" id="UP000494115">
    <property type="component" value="Unassembled WGS sequence"/>
</dbReference>
<evidence type="ECO:0000256" key="12">
    <source>
        <dbReference type="ARBA" id="ARBA00037975"/>
    </source>
</evidence>
<dbReference type="InterPro" id="IPR016174">
    <property type="entry name" value="Di-haem_cyt_TM"/>
</dbReference>
<keyword evidence="11 13" id="KW-0472">Membrane</keyword>
<keyword evidence="8" id="KW-0249">Electron transport</keyword>
<keyword evidence="4" id="KW-1003">Cell membrane</keyword>
<evidence type="ECO:0000256" key="7">
    <source>
        <dbReference type="ARBA" id="ARBA00022723"/>
    </source>
</evidence>
<keyword evidence="9 13" id="KW-1133">Transmembrane helix</keyword>
<dbReference type="GO" id="GO:0009055">
    <property type="term" value="F:electron transfer activity"/>
    <property type="evidence" value="ECO:0007669"/>
    <property type="project" value="InterPro"/>
</dbReference>
<evidence type="ECO:0000256" key="11">
    <source>
        <dbReference type="ARBA" id="ARBA00023136"/>
    </source>
</evidence>
<feature type="transmembrane region" description="Helical" evidence="13">
    <location>
        <begin position="58"/>
        <end position="78"/>
    </location>
</feature>
<reference evidence="15 16" key="1">
    <citation type="submission" date="2020-04" db="EMBL/GenBank/DDBJ databases">
        <authorList>
            <person name="De Canck E."/>
        </authorList>
    </citation>
    <scope>NUCLEOTIDE SEQUENCE [LARGE SCALE GENOMIC DNA]</scope>
    <source>
        <strain evidence="15 16">LMG 28138</strain>
    </source>
</reference>
<evidence type="ECO:0000256" key="13">
    <source>
        <dbReference type="SAM" id="Phobius"/>
    </source>
</evidence>
<proteinExistence type="inferred from homology"/>
<dbReference type="InterPro" id="IPR011577">
    <property type="entry name" value="Cyt_b561_bac/Ni-Hgenase"/>
</dbReference>
<sequence length="200" mass="22614">MTARPDTPLYAAQRPSTGSRYTRTAMALHWLIALGIIVNVVLALSADSLPDDWVRPVINTHKSIGITVLGLAILRVLWRFSHRPPALPESIPKWERASAHVAHGLLYLLIFALPLSGWLHDSAWKDALSHPMQLFGLVSWPRIGFIMDQPPAFKEYLHNLFGSLHTWFGYALYVLLALHIGGALKHEWIDRHSVIRRMLP</sequence>
<dbReference type="GO" id="GO:0022904">
    <property type="term" value="P:respiratory electron transport chain"/>
    <property type="evidence" value="ECO:0007669"/>
    <property type="project" value="InterPro"/>
</dbReference>
<organism evidence="15 16">
    <name type="scientific">Pararobbsia alpina</name>
    <dbReference type="NCBI Taxonomy" id="621374"/>
    <lineage>
        <taxon>Bacteria</taxon>
        <taxon>Pseudomonadati</taxon>
        <taxon>Pseudomonadota</taxon>
        <taxon>Betaproteobacteria</taxon>
        <taxon>Burkholderiales</taxon>
        <taxon>Burkholderiaceae</taxon>
        <taxon>Pararobbsia</taxon>
    </lineage>
</organism>
<dbReference type="GO" id="GO:0005886">
    <property type="term" value="C:plasma membrane"/>
    <property type="evidence" value="ECO:0007669"/>
    <property type="project" value="UniProtKB-SubCell"/>
</dbReference>
<evidence type="ECO:0000256" key="6">
    <source>
        <dbReference type="ARBA" id="ARBA00022692"/>
    </source>
</evidence>
<dbReference type="GO" id="GO:0046872">
    <property type="term" value="F:metal ion binding"/>
    <property type="evidence" value="ECO:0007669"/>
    <property type="project" value="UniProtKB-KW"/>
</dbReference>
<keyword evidence="7" id="KW-0479">Metal-binding</keyword>
<dbReference type="InterPro" id="IPR052168">
    <property type="entry name" value="Cytochrome_b561_oxidase"/>
</dbReference>
<evidence type="ECO:0000256" key="2">
    <source>
        <dbReference type="ARBA" id="ARBA00004651"/>
    </source>
</evidence>